<feature type="compositionally biased region" description="Basic residues" evidence="3">
    <location>
        <begin position="302"/>
        <end position="315"/>
    </location>
</feature>
<keyword evidence="2" id="KW-0328">Glycosyltransferase</keyword>
<evidence type="ECO:0000256" key="3">
    <source>
        <dbReference type="SAM" id="MobiDB-lite"/>
    </source>
</evidence>
<name>A0AAV7EN05_ARIFI</name>
<gene>
    <name evidence="5" type="ORF">H6P81_010183</name>
</gene>
<feature type="region of interest" description="Disordered" evidence="3">
    <location>
        <begin position="293"/>
        <end position="332"/>
    </location>
</feature>
<dbReference type="GO" id="GO:0102704">
    <property type="term" value="F:GDP-Man:Man(2)GlcNAc(2)-PP-Dol alpha-1,6-mannosyltransferase activity"/>
    <property type="evidence" value="ECO:0007669"/>
    <property type="project" value="UniProtKB-UniRule"/>
</dbReference>
<evidence type="ECO:0000256" key="2">
    <source>
        <dbReference type="RuleBase" id="RU367136"/>
    </source>
</evidence>
<dbReference type="EMBL" id="JAINDJ010000004">
    <property type="protein sequence ID" value="KAG9450218.1"/>
    <property type="molecule type" value="Genomic_DNA"/>
</dbReference>
<sequence>MWRLFDVVLADQVSVIIPLLKLKSSMKVVFYCHFPDLLLAHHTSMLRRLYRWPIDAIEEITTGMADLILVNSKFTAATFAQTFRHLNARRIQPDVLCPAEHDPPPWLNRMCEIGYPPGYIDTEVEDEPSGIIIYGDDEPKHECEDGEIVETAEPGSEEKKMIVAFPGVNAPIPENADELFTCAGDTQFGFQVHCTTLCGGVLGSYLSAHRKKDGSYHNTYTEEKCVEVEKDFHENQLQSTKDITYLPPILDTAFGRHHGGFERGMGSGWSRRSHQVLGDPRMLGLRLSIMHSRERQRDGRKNRAIKGGAKRRNTHLRSQDASTTTSASKEVHGRHEDASLGFQWFIFSRGVANWILVEAFW</sequence>
<feature type="domain" description="PSP proline-rich" evidence="4">
    <location>
        <begin position="100"/>
        <end position="123"/>
    </location>
</feature>
<reference evidence="5 6" key="1">
    <citation type="submission" date="2021-07" db="EMBL/GenBank/DDBJ databases">
        <title>The Aristolochia fimbriata genome: insights into angiosperm evolution, floral development and chemical biosynthesis.</title>
        <authorList>
            <person name="Jiao Y."/>
        </authorList>
    </citation>
    <scope>NUCLEOTIDE SEQUENCE [LARGE SCALE GENOMIC DNA]</scope>
    <source>
        <strain evidence="5">IBCAS-2021</strain>
        <tissue evidence="5">Leaf</tissue>
    </source>
</reference>
<dbReference type="AlphaFoldDB" id="A0AAV7EN05"/>
<evidence type="ECO:0000256" key="1">
    <source>
        <dbReference type="ARBA" id="ARBA00022679"/>
    </source>
</evidence>
<comment type="similarity">
    <text evidence="2">Belongs to the glycosyltransferase group 1 family.</text>
</comment>
<dbReference type="InterPro" id="IPR027054">
    <property type="entry name" value="ALG2"/>
</dbReference>
<comment type="subcellular location">
    <subcellularLocation>
        <location evidence="2">Endoplasmic reticulum membrane</location>
        <topology evidence="2">Single-pass membrane protein</topology>
    </subcellularLocation>
</comment>
<feature type="compositionally biased region" description="Polar residues" evidence="3">
    <location>
        <begin position="319"/>
        <end position="328"/>
    </location>
</feature>
<dbReference type="PANTHER" id="PTHR45918">
    <property type="entry name" value="ALPHA-1,3/1,6-MANNOSYLTRANSFERASE ALG2"/>
    <property type="match status" value="1"/>
</dbReference>
<accession>A0AAV7EN05</accession>
<proteinExistence type="inferred from homology"/>
<dbReference type="EC" id="2.4.1.257" evidence="2"/>
<dbReference type="Proteomes" id="UP000825729">
    <property type="component" value="Unassembled WGS sequence"/>
</dbReference>
<protein>
    <recommendedName>
        <fullName evidence="2">Alpha-1,3/1,6-mannosyltransferase ALG2</fullName>
        <ecNumber evidence="2">2.4.1.132</ecNumber>
        <ecNumber evidence="2">2.4.1.257</ecNumber>
    </recommendedName>
    <alternativeName>
        <fullName evidence="2">GDP-Man:Man(1)GlcNAc(2)-PP-Dol alpha-1,3-mannosyltransferase</fullName>
    </alternativeName>
</protein>
<dbReference type="Pfam" id="PF04046">
    <property type="entry name" value="PSP"/>
    <property type="match status" value="1"/>
</dbReference>
<comment type="caution">
    <text evidence="5">The sequence shown here is derived from an EMBL/GenBank/DDBJ whole genome shotgun (WGS) entry which is preliminary data.</text>
</comment>
<evidence type="ECO:0000313" key="5">
    <source>
        <dbReference type="EMBL" id="KAG9450218.1"/>
    </source>
</evidence>
<evidence type="ECO:0000259" key="4">
    <source>
        <dbReference type="Pfam" id="PF04046"/>
    </source>
</evidence>
<comment type="function">
    <text evidence="2">Mannosylates Man(2)GlcNAc(2)-dolichol diphosphate and Man(1)GlcNAc(2)-dolichol diphosphate to form Man(3)GlcNAc(2)-dolichol diphosphate.</text>
</comment>
<dbReference type="GO" id="GO:0005789">
    <property type="term" value="C:endoplasmic reticulum membrane"/>
    <property type="evidence" value="ECO:0007669"/>
    <property type="project" value="UniProtKB-SubCell"/>
</dbReference>
<comment type="catalytic activity">
    <reaction evidence="2">
        <text>an alpha-D-Man-(1-&gt;3)-beta-D-Man-(1-&gt;4)-beta-D-GlcNAc-(1-&gt;4)-alpha-D-GlcNAc-diphospho-di-trans,poly-cis-dolichol + GDP-alpha-D-mannose = an alpha-D-Man-(1-&gt;3)-[alpha-D-Man-(1-&gt;6)]-beta-D-Man-(1-&gt;4)-beta-D-GlcNAc-(1-&gt;4)-alpha-D-GlcNAc-diphospho-di-trans,poly-cis-dolichol + GDP + H(+)</text>
        <dbReference type="Rhea" id="RHEA:29519"/>
        <dbReference type="Rhea" id="RHEA-COMP:19513"/>
        <dbReference type="Rhea" id="RHEA-COMP:19515"/>
        <dbReference type="ChEBI" id="CHEBI:15378"/>
        <dbReference type="ChEBI" id="CHEBI:57527"/>
        <dbReference type="ChEBI" id="CHEBI:58189"/>
        <dbReference type="ChEBI" id="CHEBI:132510"/>
        <dbReference type="ChEBI" id="CHEBI:132511"/>
        <dbReference type="EC" id="2.4.1.257"/>
    </reaction>
    <physiologicalReaction direction="left-to-right" evidence="2">
        <dbReference type="Rhea" id="RHEA:29520"/>
    </physiologicalReaction>
</comment>
<dbReference type="GO" id="GO:0004378">
    <property type="term" value="F:GDP-Man:Man(1)GlcNAc(2)-PP-Dol alpha-1,3-mannosyltransferase activity"/>
    <property type="evidence" value="ECO:0007669"/>
    <property type="project" value="UniProtKB-UniRule"/>
</dbReference>
<dbReference type="EC" id="2.4.1.132" evidence="2"/>
<dbReference type="InterPro" id="IPR006568">
    <property type="entry name" value="PSP_pro-rich"/>
</dbReference>
<keyword evidence="1 2" id="KW-0808">Transferase</keyword>
<comment type="catalytic activity">
    <reaction evidence="2">
        <text>a beta-D-Man-(1-&gt;4)-beta-D-GlcNAc-(1-&gt;4)-alpha-D-GlcNAc-diphospho-di-trans,poly-cis-dolichol + GDP-alpha-D-mannose = an alpha-D-Man-(1-&gt;3)-beta-D-Man-(1-&gt;4)-beta-D-GlcNAc-(1-&gt;4)-alpha-D-GlcNAc-diphospho-di-trans,poly-cis-dolichol + GDP + H(+)</text>
        <dbReference type="Rhea" id="RHEA:29515"/>
        <dbReference type="Rhea" id="RHEA-COMP:19511"/>
        <dbReference type="Rhea" id="RHEA-COMP:19513"/>
        <dbReference type="ChEBI" id="CHEBI:15378"/>
        <dbReference type="ChEBI" id="CHEBI:57527"/>
        <dbReference type="ChEBI" id="CHEBI:58189"/>
        <dbReference type="ChEBI" id="CHEBI:58472"/>
        <dbReference type="ChEBI" id="CHEBI:132510"/>
        <dbReference type="EC" id="2.4.1.132"/>
    </reaction>
    <physiologicalReaction direction="left-to-right" evidence="2">
        <dbReference type="Rhea" id="RHEA:29516"/>
    </physiologicalReaction>
</comment>
<dbReference type="PANTHER" id="PTHR45918:SF1">
    <property type="entry name" value="ALPHA-1,3_1,6-MANNOSYLTRANSFERASE ALG2"/>
    <property type="match status" value="1"/>
</dbReference>
<evidence type="ECO:0000313" key="6">
    <source>
        <dbReference type="Proteomes" id="UP000825729"/>
    </source>
</evidence>
<organism evidence="5 6">
    <name type="scientific">Aristolochia fimbriata</name>
    <name type="common">White veined hardy Dutchman's pipe vine</name>
    <dbReference type="NCBI Taxonomy" id="158543"/>
    <lineage>
        <taxon>Eukaryota</taxon>
        <taxon>Viridiplantae</taxon>
        <taxon>Streptophyta</taxon>
        <taxon>Embryophyta</taxon>
        <taxon>Tracheophyta</taxon>
        <taxon>Spermatophyta</taxon>
        <taxon>Magnoliopsida</taxon>
        <taxon>Magnoliidae</taxon>
        <taxon>Piperales</taxon>
        <taxon>Aristolochiaceae</taxon>
        <taxon>Aristolochia</taxon>
    </lineage>
</organism>
<keyword evidence="6" id="KW-1185">Reference proteome</keyword>
<comment type="pathway">
    <text evidence="2">Protein modification; protein glycosylation.</text>
</comment>